<evidence type="ECO:0000259" key="4">
    <source>
        <dbReference type="PROSITE" id="PS50987"/>
    </source>
</evidence>
<evidence type="ECO:0000313" key="5">
    <source>
        <dbReference type="EMBL" id="TFE24962.1"/>
    </source>
</evidence>
<evidence type="ECO:0000256" key="1">
    <source>
        <dbReference type="ARBA" id="ARBA00023015"/>
    </source>
</evidence>
<organism evidence="5 6">
    <name type="scientific">Cohnella luojiensis</name>
    <dbReference type="NCBI Taxonomy" id="652876"/>
    <lineage>
        <taxon>Bacteria</taxon>
        <taxon>Bacillati</taxon>
        <taxon>Bacillota</taxon>
        <taxon>Bacilli</taxon>
        <taxon>Bacillales</taxon>
        <taxon>Paenibacillaceae</taxon>
        <taxon>Cohnella</taxon>
    </lineage>
</organism>
<keyword evidence="6" id="KW-1185">Reference proteome</keyword>
<keyword evidence="3" id="KW-0804">Transcription</keyword>
<gene>
    <name evidence="5" type="ORF">E2980_14470</name>
</gene>
<comment type="caution">
    <text evidence="5">The sequence shown here is derived from an EMBL/GenBank/DDBJ whole genome shotgun (WGS) entry which is preliminary data.</text>
</comment>
<dbReference type="CDD" id="cd00090">
    <property type="entry name" value="HTH_ARSR"/>
    <property type="match status" value="1"/>
</dbReference>
<dbReference type="EMBL" id="SOMN01000021">
    <property type="protein sequence ID" value="TFE24962.1"/>
    <property type="molecule type" value="Genomic_DNA"/>
</dbReference>
<dbReference type="InterPro" id="IPR001845">
    <property type="entry name" value="HTH_ArsR_DNA-bd_dom"/>
</dbReference>
<dbReference type="PANTHER" id="PTHR43132:SF6">
    <property type="entry name" value="HTH-TYPE TRANSCRIPTIONAL REPRESSOR CZRA"/>
    <property type="match status" value="1"/>
</dbReference>
<evidence type="ECO:0000256" key="3">
    <source>
        <dbReference type="ARBA" id="ARBA00023163"/>
    </source>
</evidence>
<dbReference type="GO" id="GO:0003677">
    <property type="term" value="F:DNA binding"/>
    <property type="evidence" value="ECO:0007669"/>
    <property type="project" value="UniProtKB-KW"/>
</dbReference>
<dbReference type="InterPro" id="IPR051011">
    <property type="entry name" value="Metal_resp_trans_reg"/>
</dbReference>
<keyword evidence="1" id="KW-0805">Transcription regulation</keyword>
<proteinExistence type="predicted"/>
<dbReference type="OrthoDB" id="9794330at2"/>
<dbReference type="PANTHER" id="PTHR43132">
    <property type="entry name" value="ARSENICAL RESISTANCE OPERON REPRESSOR ARSR-RELATED"/>
    <property type="match status" value="1"/>
</dbReference>
<dbReference type="InterPro" id="IPR011991">
    <property type="entry name" value="ArsR-like_HTH"/>
</dbReference>
<dbReference type="PRINTS" id="PR00778">
    <property type="entry name" value="HTHARSR"/>
</dbReference>
<dbReference type="PROSITE" id="PS50987">
    <property type="entry name" value="HTH_ARSR_2"/>
    <property type="match status" value="1"/>
</dbReference>
<sequence>MEKQLIEMCGNTCDGTEIFLPAVKQKMIDETSAYEMAELFKALSDPTRVKLIGALLINELCVHDLTVLLEMGQSAISHQLRYLRNLRIVKRRKSGKTVYYSLDDMHIEQIFVLTLQHLKHE</sequence>
<dbReference type="Gene3D" id="1.10.10.10">
    <property type="entry name" value="Winged helix-like DNA-binding domain superfamily/Winged helix DNA-binding domain"/>
    <property type="match status" value="1"/>
</dbReference>
<dbReference type="AlphaFoldDB" id="A0A4Y8LTR9"/>
<feature type="domain" description="HTH arsR-type" evidence="4">
    <location>
        <begin position="28"/>
        <end position="121"/>
    </location>
</feature>
<dbReference type="SMART" id="SM00418">
    <property type="entry name" value="HTH_ARSR"/>
    <property type="match status" value="1"/>
</dbReference>
<keyword evidence="2" id="KW-0238">DNA-binding</keyword>
<dbReference type="SUPFAM" id="SSF46785">
    <property type="entry name" value="Winged helix' DNA-binding domain"/>
    <property type="match status" value="1"/>
</dbReference>
<accession>A0A4Y8LTR9</accession>
<reference evidence="5 6" key="1">
    <citation type="submission" date="2019-03" db="EMBL/GenBank/DDBJ databases">
        <title>Cohnella endophytica sp. nov., a novel endophytic bacterium isolated from bark of Sonneratia apetala.</title>
        <authorList>
            <person name="Tuo L."/>
        </authorList>
    </citation>
    <scope>NUCLEOTIDE SEQUENCE [LARGE SCALE GENOMIC DNA]</scope>
    <source>
        <strain evidence="5 6">CCTCC AB 208254</strain>
    </source>
</reference>
<dbReference type="NCBIfam" id="NF033788">
    <property type="entry name" value="HTH_metalloreg"/>
    <property type="match status" value="1"/>
</dbReference>
<dbReference type="Proteomes" id="UP000297900">
    <property type="component" value="Unassembled WGS sequence"/>
</dbReference>
<evidence type="ECO:0000256" key="2">
    <source>
        <dbReference type="ARBA" id="ARBA00023125"/>
    </source>
</evidence>
<dbReference type="GO" id="GO:0003700">
    <property type="term" value="F:DNA-binding transcription factor activity"/>
    <property type="evidence" value="ECO:0007669"/>
    <property type="project" value="InterPro"/>
</dbReference>
<evidence type="ECO:0000313" key="6">
    <source>
        <dbReference type="Proteomes" id="UP000297900"/>
    </source>
</evidence>
<dbReference type="InterPro" id="IPR036390">
    <property type="entry name" value="WH_DNA-bd_sf"/>
</dbReference>
<dbReference type="InterPro" id="IPR036388">
    <property type="entry name" value="WH-like_DNA-bd_sf"/>
</dbReference>
<dbReference type="Pfam" id="PF01022">
    <property type="entry name" value="HTH_5"/>
    <property type="match status" value="1"/>
</dbReference>
<name>A0A4Y8LTR9_9BACL</name>
<protein>
    <submittedName>
        <fullName evidence="5">ArsR family transcriptional regulator</fullName>
    </submittedName>
</protein>